<keyword evidence="1" id="KW-0812">Transmembrane</keyword>
<feature type="transmembrane region" description="Helical" evidence="1">
    <location>
        <begin position="271"/>
        <end position="295"/>
    </location>
</feature>
<keyword evidence="1" id="KW-1133">Transmembrane helix</keyword>
<reference evidence="2" key="2">
    <citation type="submission" date="2021-04" db="EMBL/GenBank/DDBJ databases">
        <authorList>
            <person name="Gilroy R."/>
        </authorList>
    </citation>
    <scope>NUCLEOTIDE SEQUENCE</scope>
    <source>
        <strain evidence="2">CHK179-7159</strain>
    </source>
</reference>
<dbReference type="AlphaFoldDB" id="A0A9D2I9G4"/>
<evidence type="ECO:0000313" key="2">
    <source>
        <dbReference type="EMBL" id="HJA93993.1"/>
    </source>
</evidence>
<comment type="caution">
    <text evidence="2">The sequence shown here is derived from an EMBL/GenBank/DDBJ whole genome shotgun (WGS) entry which is preliminary data.</text>
</comment>
<evidence type="ECO:0000313" key="3">
    <source>
        <dbReference type="Proteomes" id="UP000886858"/>
    </source>
</evidence>
<gene>
    <name evidence="2" type="ORF">H9717_12940</name>
</gene>
<keyword evidence="1" id="KW-0472">Membrane</keyword>
<reference evidence="2" key="1">
    <citation type="journal article" date="2021" name="PeerJ">
        <title>Extensive microbial diversity within the chicken gut microbiome revealed by metagenomics and culture.</title>
        <authorList>
            <person name="Gilroy R."/>
            <person name="Ravi A."/>
            <person name="Getino M."/>
            <person name="Pursley I."/>
            <person name="Horton D.L."/>
            <person name="Alikhan N.F."/>
            <person name="Baker D."/>
            <person name="Gharbi K."/>
            <person name="Hall N."/>
            <person name="Watson M."/>
            <person name="Adriaenssens E.M."/>
            <person name="Foster-Nyarko E."/>
            <person name="Jarju S."/>
            <person name="Secka A."/>
            <person name="Antonio M."/>
            <person name="Oren A."/>
            <person name="Chaudhuri R.R."/>
            <person name="La Ragione R."/>
            <person name="Hildebrand F."/>
            <person name="Pallen M.J."/>
        </authorList>
    </citation>
    <scope>NUCLEOTIDE SEQUENCE</scope>
    <source>
        <strain evidence="2">CHK179-7159</strain>
    </source>
</reference>
<sequence>MFRKFRAKINYAVSIAVLSVVLIYLIIVFLLYSSFLRQDYLQKVIHTCTILSQSVEAHLDNIEESALLFSVPTNQEDEVFSFHTAIYQTFRNMISSNSELLNLAFVTGSECYYYYTTNNSRTGLDEVTGFLQKNIYNNIQENRWYCIPVGNAASRSCDLVYIYLVRDSNGIPAGYLLLFPSPSVFTESLEPLEAVYHDNLSVCLRFDDGSFLPIQISPRAEASGFPSSLSFQTTGYSWSDSRFAYVNVPMKDFNLSFQASIYLQPLFQKQLIMAAGLLVIFLTAAVGVTALIRVYTRNLVSRMEKISKKIEGYSPVKEEGDIS</sequence>
<dbReference type="Proteomes" id="UP000886858">
    <property type="component" value="Unassembled WGS sequence"/>
</dbReference>
<evidence type="ECO:0000256" key="1">
    <source>
        <dbReference type="SAM" id="Phobius"/>
    </source>
</evidence>
<name>A0A9D2I9G4_9FIRM</name>
<accession>A0A9D2I9G4</accession>
<proteinExistence type="predicted"/>
<dbReference type="EMBL" id="DWYY01000141">
    <property type="protein sequence ID" value="HJA93993.1"/>
    <property type="molecule type" value="Genomic_DNA"/>
</dbReference>
<protein>
    <submittedName>
        <fullName evidence="2">Uncharacterized protein</fullName>
    </submittedName>
</protein>
<organism evidence="2 3">
    <name type="scientific">Candidatus Eisenbergiella merdipullorum</name>
    <dbReference type="NCBI Taxonomy" id="2838553"/>
    <lineage>
        <taxon>Bacteria</taxon>
        <taxon>Bacillati</taxon>
        <taxon>Bacillota</taxon>
        <taxon>Clostridia</taxon>
        <taxon>Lachnospirales</taxon>
        <taxon>Lachnospiraceae</taxon>
        <taxon>Eisenbergiella</taxon>
    </lineage>
</organism>
<feature type="transmembrane region" description="Helical" evidence="1">
    <location>
        <begin position="12"/>
        <end position="32"/>
    </location>
</feature>